<dbReference type="AlphaFoldDB" id="A0A6J4Q3J9"/>
<dbReference type="Gene3D" id="2.40.33.20">
    <property type="entry name" value="PK beta-barrel domain-like"/>
    <property type="match status" value="1"/>
</dbReference>
<proteinExistence type="predicted"/>
<dbReference type="InterPro" id="IPR005163">
    <property type="entry name" value="Tri_helical_YiiM-like"/>
</dbReference>
<dbReference type="EC" id="1.14.12.17" evidence="2"/>
<dbReference type="GO" id="GO:0008941">
    <property type="term" value="F:nitric oxide dioxygenase NAD(P)H activity"/>
    <property type="evidence" value="ECO:0007669"/>
    <property type="project" value="UniProtKB-EC"/>
</dbReference>
<dbReference type="GO" id="GO:0030170">
    <property type="term" value="F:pyridoxal phosphate binding"/>
    <property type="evidence" value="ECO:0007669"/>
    <property type="project" value="InterPro"/>
</dbReference>
<dbReference type="SUPFAM" id="SSF50800">
    <property type="entry name" value="PK beta-barrel domain-like"/>
    <property type="match status" value="1"/>
</dbReference>
<gene>
    <name evidence="2" type="ORF">AVDCRST_MAG03-2978</name>
</gene>
<keyword evidence="2" id="KW-0560">Oxidoreductase</keyword>
<dbReference type="InterPro" id="IPR011037">
    <property type="entry name" value="Pyrv_Knase-like_insert_dom_sf"/>
</dbReference>
<keyword evidence="2" id="KW-0223">Dioxygenase</keyword>
<dbReference type="EMBL" id="CADCUT010000177">
    <property type="protein sequence ID" value="CAA9427085.1"/>
    <property type="molecule type" value="Genomic_DNA"/>
</dbReference>
<sequence length="216" mass="23775">MRLLSVNVSPPKEIRHGSRTVETGIFKEPVEGRVMLRNLNLDGDGQADLVNHGGPHRAAYAYPIENYAYWRGELGRDDFSFGQFGENFTVEGMTEDGVSIGDVFRVGGALVEVSQPRPPCFKLGIKMGMPRFPKLFLASGRVGFYLRVLEEGEVGAGDIFERVGRDPEGMVVREVSHLLFFEPGNLEGAARALRIRALSPGWRGSFEERLAGYGGA</sequence>
<protein>
    <submittedName>
        <fullName evidence="2">Flavohemoprotein (Hemoglobin-like protein) (Flavohemoglobin) (Nitric oxide dioxygenase)</fullName>
        <ecNumber evidence="2">1.14.12.17</ecNumber>
    </submittedName>
</protein>
<evidence type="ECO:0000313" key="2">
    <source>
        <dbReference type="EMBL" id="CAA9427085.1"/>
    </source>
</evidence>
<dbReference type="PROSITE" id="PS51340">
    <property type="entry name" value="MOSC"/>
    <property type="match status" value="1"/>
</dbReference>
<dbReference type="PANTHER" id="PTHR30212:SF2">
    <property type="entry name" value="PROTEIN YIIM"/>
    <property type="match status" value="1"/>
</dbReference>
<dbReference type="InterPro" id="IPR005302">
    <property type="entry name" value="MoCF_Sase_C"/>
</dbReference>
<dbReference type="GO" id="GO:0030151">
    <property type="term" value="F:molybdenum ion binding"/>
    <property type="evidence" value="ECO:0007669"/>
    <property type="project" value="InterPro"/>
</dbReference>
<dbReference type="Pfam" id="PF03475">
    <property type="entry name" value="YiiM_3-alpha"/>
    <property type="match status" value="1"/>
</dbReference>
<feature type="domain" description="MOSC" evidence="1">
    <location>
        <begin position="28"/>
        <end position="163"/>
    </location>
</feature>
<accession>A0A6J4Q3J9</accession>
<dbReference type="InterPro" id="IPR052353">
    <property type="entry name" value="Benzoxazolinone_Detox_Enz"/>
</dbReference>
<organism evidence="2">
    <name type="scientific">uncultured Rubrobacteraceae bacterium</name>
    <dbReference type="NCBI Taxonomy" id="349277"/>
    <lineage>
        <taxon>Bacteria</taxon>
        <taxon>Bacillati</taxon>
        <taxon>Actinomycetota</taxon>
        <taxon>Rubrobacteria</taxon>
        <taxon>Rubrobacterales</taxon>
        <taxon>Rubrobacteraceae</taxon>
        <taxon>environmental samples</taxon>
    </lineage>
</organism>
<dbReference type="Pfam" id="PF03473">
    <property type="entry name" value="MOSC"/>
    <property type="match status" value="1"/>
</dbReference>
<reference evidence="2" key="1">
    <citation type="submission" date="2020-02" db="EMBL/GenBank/DDBJ databases">
        <authorList>
            <person name="Meier V. D."/>
        </authorList>
    </citation>
    <scope>NUCLEOTIDE SEQUENCE</scope>
    <source>
        <strain evidence="2">AVDCRST_MAG03</strain>
    </source>
</reference>
<evidence type="ECO:0000259" key="1">
    <source>
        <dbReference type="PROSITE" id="PS51340"/>
    </source>
</evidence>
<dbReference type="PANTHER" id="PTHR30212">
    <property type="entry name" value="PROTEIN YIIM"/>
    <property type="match status" value="1"/>
</dbReference>
<name>A0A6J4Q3J9_9ACTN</name>